<protein>
    <submittedName>
        <fullName evidence="1">Uncharacterized protein</fullName>
    </submittedName>
</protein>
<reference evidence="1" key="1">
    <citation type="submission" date="2014-09" db="EMBL/GenBank/DDBJ databases">
        <authorList>
            <person name="Magalhaes I.L.F."/>
            <person name="Oliveira U."/>
            <person name="Santos F.R."/>
            <person name="Vidigal T.H.D.A."/>
            <person name="Brescovit A.D."/>
            <person name="Santos A.J."/>
        </authorList>
    </citation>
    <scope>NUCLEOTIDE SEQUENCE</scope>
    <source>
        <tissue evidence="1">Shoot tissue taken approximately 20 cm above the soil surface</tissue>
    </source>
</reference>
<proteinExistence type="predicted"/>
<dbReference type="EMBL" id="GBRH01270218">
    <property type="protein sequence ID" value="JAD27677.1"/>
    <property type="molecule type" value="Transcribed_RNA"/>
</dbReference>
<sequence>MSSLQPKLQTNKLFLYTARKV</sequence>
<organism evidence="1">
    <name type="scientific">Arundo donax</name>
    <name type="common">Giant reed</name>
    <name type="synonym">Donax arundinaceus</name>
    <dbReference type="NCBI Taxonomy" id="35708"/>
    <lineage>
        <taxon>Eukaryota</taxon>
        <taxon>Viridiplantae</taxon>
        <taxon>Streptophyta</taxon>
        <taxon>Embryophyta</taxon>
        <taxon>Tracheophyta</taxon>
        <taxon>Spermatophyta</taxon>
        <taxon>Magnoliopsida</taxon>
        <taxon>Liliopsida</taxon>
        <taxon>Poales</taxon>
        <taxon>Poaceae</taxon>
        <taxon>PACMAD clade</taxon>
        <taxon>Arundinoideae</taxon>
        <taxon>Arundineae</taxon>
        <taxon>Arundo</taxon>
    </lineage>
</organism>
<dbReference type="AlphaFoldDB" id="A0A0A8YYJ9"/>
<name>A0A0A8YYJ9_ARUDO</name>
<evidence type="ECO:0000313" key="1">
    <source>
        <dbReference type="EMBL" id="JAD27677.1"/>
    </source>
</evidence>
<accession>A0A0A8YYJ9</accession>
<reference evidence="1" key="2">
    <citation type="journal article" date="2015" name="Data Brief">
        <title>Shoot transcriptome of the giant reed, Arundo donax.</title>
        <authorList>
            <person name="Barrero R.A."/>
            <person name="Guerrero F.D."/>
            <person name="Moolhuijzen P."/>
            <person name="Goolsby J.A."/>
            <person name="Tidwell J."/>
            <person name="Bellgard S.E."/>
            <person name="Bellgard M.I."/>
        </authorList>
    </citation>
    <scope>NUCLEOTIDE SEQUENCE</scope>
    <source>
        <tissue evidence="1">Shoot tissue taken approximately 20 cm above the soil surface</tissue>
    </source>
</reference>